<dbReference type="FunFam" id="1.10.287.950:FF:000001">
    <property type="entry name" value="Methyl-accepting chemotaxis sensory transducer"/>
    <property type="match status" value="1"/>
</dbReference>
<dbReference type="PROSITE" id="PS50111">
    <property type="entry name" value="CHEMOTAXIS_TRANSDUC_2"/>
    <property type="match status" value="1"/>
</dbReference>
<dbReference type="KEGG" id="vih:AB0763_17065"/>
<dbReference type="SUPFAM" id="SSF58104">
    <property type="entry name" value="Methyl-accepting chemotaxis protein (MCP) signaling domain"/>
    <property type="match status" value="1"/>
</dbReference>
<dbReference type="GO" id="GO:0004888">
    <property type="term" value="F:transmembrane signaling receptor activity"/>
    <property type="evidence" value="ECO:0007669"/>
    <property type="project" value="InterPro"/>
</dbReference>
<dbReference type="Gene3D" id="1.10.287.950">
    <property type="entry name" value="Methyl-accepting chemotaxis protein"/>
    <property type="match status" value="1"/>
</dbReference>
<dbReference type="SUPFAM" id="SSF103190">
    <property type="entry name" value="Sensory domain-like"/>
    <property type="match status" value="1"/>
</dbReference>
<dbReference type="GO" id="GO:0007165">
    <property type="term" value="P:signal transduction"/>
    <property type="evidence" value="ECO:0007669"/>
    <property type="project" value="UniProtKB-KW"/>
</dbReference>
<keyword evidence="6" id="KW-1133">Transmembrane helix</keyword>
<evidence type="ECO:0000259" key="7">
    <source>
        <dbReference type="PROSITE" id="PS50111"/>
    </source>
</evidence>
<feature type="domain" description="Methyl-accepting transducer" evidence="7">
    <location>
        <begin position="356"/>
        <end position="592"/>
    </location>
</feature>
<reference evidence="8" key="1">
    <citation type="submission" date="2024-07" db="EMBL/GenBank/DDBJ databases">
        <title>Genome Analysis of a Potential Novel Vibrio Species Secreting pH- and Thermo-stable Alginate Lyase and its Application in Producing Alginate Oligosaccharides.</title>
        <authorList>
            <person name="Huang H."/>
            <person name="Bao K."/>
        </authorList>
    </citation>
    <scope>NUCLEOTIDE SEQUENCE</scope>
    <source>
        <strain evidence="8">HB236076</strain>
        <plasmid evidence="8">p-HB236076</plasmid>
    </source>
</reference>
<keyword evidence="6" id="KW-0472">Membrane</keyword>
<dbReference type="EMBL" id="CP162602">
    <property type="protein sequence ID" value="XDK26737.1"/>
    <property type="molecule type" value="Genomic_DNA"/>
</dbReference>
<dbReference type="PANTHER" id="PTHR32089">
    <property type="entry name" value="METHYL-ACCEPTING CHEMOTAXIS PROTEIN MCPB"/>
    <property type="match status" value="1"/>
</dbReference>
<dbReference type="CDD" id="cd11386">
    <property type="entry name" value="MCP_signal"/>
    <property type="match status" value="1"/>
</dbReference>
<dbReference type="PANTHER" id="PTHR32089:SF33">
    <property type="entry name" value="TOXIN COREGULATED PILUS BIOSYNTHESIS PROTEIN I"/>
    <property type="match status" value="1"/>
</dbReference>
<dbReference type="InterPro" id="IPR029151">
    <property type="entry name" value="Sensor-like_sf"/>
</dbReference>
<evidence type="ECO:0000256" key="3">
    <source>
        <dbReference type="ARBA" id="ARBA00029447"/>
    </source>
</evidence>
<keyword evidence="2 4" id="KW-0807">Transducer</keyword>
<feature type="coiled-coil region" evidence="5">
    <location>
        <begin position="511"/>
        <end position="538"/>
    </location>
</feature>
<accession>A0AB39HH59</accession>
<comment type="subcellular location">
    <subcellularLocation>
        <location evidence="1">Cell inner membrane</location>
    </subcellularLocation>
</comment>
<organism evidence="8">
    <name type="scientific">Vibrio sp. HB236076</name>
    <dbReference type="NCBI Taxonomy" id="3232307"/>
    <lineage>
        <taxon>Bacteria</taxon>
        <taxon>Pseudomonadati</taxon>
        <taxon>Pseudomonadota</taxon>
        <taxon>Gammaproteobacteria</taxon>
        <taxon>Vibrionales</taxon>
        <taxon>Vibrionaceae</taxon>
        <taxon>Vibrio</taxon>
    </lineage>
</organism>
<gene>
    <name evidence="8" type="ORF">AB0763_17065</name>
</gene>
<sequence>MGKFKVQVIGAICGFIVMTILVLTTMSYMAYKEESVLLTKEILQQKNATVRAELHERFQHLKALLSSVAIKEQDFTASGLSPEAKLALQPLNTVLDKASSGVYVVRRSGEIYDLESKLDFNVQALQRPYYTAVFQLGKNDYFSEPYLSKTTGKLVVGVIVKVNRDIAILSSVFLDDLLGSARQRDDLFIYTSKGLIVHAPYPEYIGQKIQDKRPTYQAFSTQNQQLHYSAEVNDQSVDFTAFWGEFAINGWQYVSFVRDETIEADANYQLIRALVTGGFMLLFSCVMSSWLINKLVLKPVGGEPKAIEAMIAKMAQGDFRMPDSGDNDVNNQTGIYHSTLSLNHQLRQLISNTHAISEQVTSATDHLTNAMERNKDNGQDELAQVEQISTAVTELSSTSQEMSQKAISAEEQAMQARGFVEQGKQKVEENIQLNNSVHQSFTETAQLIDELRQFAIEIDSVTEVINAISEQTNLLALNAAIEAARAGEHGRGFAVVADEVRSLASKTQQSTVNIQQIIEKLQSQSQKAQQNMQHNMRLIGQSVDLTNAIDDSFQAIFASVSAISDVNTLVATSSQEQYHVTEDIALNTTKAHDLVHQNVALIEKTLQSCKALSDAAERQKKELGLFKIV</sequence>
<feature type="transmembrane region" description="Helical" evidence="6">
    <location>
        <begin position="6"/>
        <end position="31"/>
    </location>
</feature>
<geneLocation type="plasmid" evidence="8">
    <name>p-HB236076</name>
</geneLocation>
<dbReference type="Pfam" id="PF00015">
    <property type="entry name" value="MCPsignal"/>
    <property type="match status" value="1"/>
</dbReference>
<dbReference type="InterPro" id="IPR004089">
    <property type="entry name" value="MCPsignal_dom"/>
</dbReference>
<evidence type="ECO:0000256" key="4">
    <source>
        <dbReference type="PROSITE-ProRule" id="PRU00284"/>
    </source>
</evidence>
<keyword evidence="6" id="KW-0812">Transmembrane</keyword>
<dbReference type="GO" id="GO:0006935">
    <property type="term" value="P:chemotaxis"/>
    <property type="evidence" value="ECO:0007669"/>
    <property type="project" value="InterPro"/>
</dbReference>
<comment type="similarity">
    <text evidence="3">Belongs to the methyl-accepting chemotaxis (MCP) protein family.</text>
</comment>
<dbReference type="SMART" id="SM00283">
    <property type="entry name" value="MA"/>
    <property type="match status" value="1"/>
</dbReference>
<keyword evidence="8" id="KW-0614">Plasmid</keyword>
<protein>
    <submittedName>
        <fullName evidence="8">Methyl-accepting chemotaxis protein</fullName>
    </submittedName>
</protein>
<name>A0AB39HH59_9VIBR</name>
<evidence type="ECO:0000256" key="6">
    <source>
        <dbReference type="SAM" id="Phobius"/>
    </source>
</evidence>
<evidence type="ECO:0000256" key="5">
    <source>
        <dbReference type="SAM" id="Coils"/>
    </source>
</evidence>
<dbReference type="PRINTS" id="PR00260">
    <property type="entry name" value="CHEMTRNSDUCR"/>
</dbReference>
<proteinExistence type="inferred from homology"/>
<dbReference type="GO" id="GO:0005886">
    <property type="term" value="C:plasma membrane"/>
    <property type="evidence" value="ECO:0007669"/>
    <property type="project" value="UniProtKB-SubCell"/>
</dbReference>
<evidence type="ECO:0000313" key="8">
    <source>
        <dbReference type="EMBL" id="XDK26737.1"/>
    </source>
</evidence>
<evidence type="ECO:0000256" key="2">
    <source>
        <dbReference type="ARBA" id="ARBA00023224"/>
    </source>
</evidence>
<dbReference type="RefSeq" id="WP_306099650.1">
    <property type="nucleotide sequence ID" value="NZ_CP162602.1"/>
</dbReference>
<evidence type="ECO:0000256" key="1">
    <source>
        <dbReference type="ARBA" id="ARBA00004533"/>
    </source>
</evidence>
<dbReference type="AlphaFoldDB" id="A0AB39HH59"/>
<dbReference type="InterPro" id="IPR004090">
    <property type="entry name" value="Chemotax_Me-accpt_rcpt"/>
</dbReference>
<keyword evidence="5" id="KW-0175">Coiled coil</keyword>